<evidence type="ECO:0000256" key="2">
    <source>
        <dbReference type="ARBA" id="ARBA00022448"/>
    </source>
</evidence>
<dbReference type="Pfam" id="PF07715">
    <property type="entry name" value="Plug"/>
    <property type="match status" value="1"/>
</dbReference>
<evidence type="ECO:0000256" key="4">
    <source>
        <dbReference type="ARBA" id="ARBA00022692"/>
    </source>
</evidence>
<dbReference type="GO" id="GO:0015344">
    <property type="term" value="F:siderophore uptake transmembrane transporter activity"/>
    <property type="evidence" value="ECO:0007669"/>
    <property type="project" value="TreeGrafter"/>
</dbReference>
<dbReference type="RefSeq" id="WP_099148053.1">
    <property type="nucleotide sequence ID" value="NZ_PDUD01000001.1"/>
</dbReference>
<dbReference type="PROSITE" id="PS52016">
    <property type="entry name" value="TONB_DEPENDENT_REC_3"/>
    <property type="match status" value="1"/>
</dbReference>
<gene>
    <name evidence="13" type="ORF">CRP01_00680</name>
</gene>
<dbReference type="EMBL" id="PDUD01000001">
    <property type="protein sequence ID" value="PHN08461.1"/>
    <property type="molecule type" value="Genomic_DNA"/>
</dbReference>
<evidence type="ECO:0000256" key="3">
    <source>
        <dbReference type="ARBA" id="ARBA00022452"/>
    </source>
</evidence>
<accession>A0A2D0NIZ1</accession>
<dbReference type="Gene3D" id="2.40.170.20">
    <property type="entry name" value="TonB-dependent receptor, beta-barrel domain"/>
    <property type="match status" value="1"/>
</dbReference>
<feature type="chain" id="PRO_5012971604" description="TonB-dependent receptor" evidence="10">
    <location>
        <begin position="21"/>
        <end position="686"/>
    </location>
</feature>
<dbReference type="PANTHER" id="PTHR30069:SF28">
    <property type="entry name" value="TONB-DEPENDENT RECEPTOR YNCD-RELATED"/>
    <property type="match status" value="1"/>
</dbReference>
<evidence type="ECO:0000259" key="11">
    <source>
        <dbReference type="Pfam" id="PF00593"/>
    </source>
</evidence>
<evidence type="ECO:0000313" key="14">
    <source>
        <dbReference type="Proteomes" id="UP000223913"/>
    </source>
</evidence>
<proteinExistence type="inferred from homology"/>
<keyword evidence="4 8" id="KW-0812">Transmembrane</keyword>
<evidence type="ECO:0008006" key="15">
    <source>
        <dbReference type="Google" id="ProtNLM"/>
    </source>
</evidence>
<evidence type="ECO:0000256" key="10">
    <source>
        <dbReference type="SAM" id="SignalP"/>
    </source>
</evidence>
<protein>
    <recommendedName>
        <fullName evidence="15">TonB-dependent receptor</fullName>
    </recommendedName>
</protein>
<keyword evidence="2 8" id="KW-0813">Transport</keyword>
<dbReference type="AlphaFoldDB" id="A0A2D0NIZ1"/>
<comment type="similarity">
    <text evidence="8 9">Belongs to the TonB-dependent receptor family.</text>
</comment>
<reference evidence="13 14" key="1">
    <citation type="submission" date="2017-10" db="EMBL/GenBank/DDBJ databases">
        <title>The draft genome sequence of Lewinella nigricans NBRC 102662.</title>
        <authorList>
            <person name="Wang K."/>
        </authorList>
    </citation>
    <scope>NUCLEOTIDE SEQUENCE [LARGE SCALE GENOMIC DNA]</scope>
    <source>
        <strain evidence="13 14">NBRC 102662</strain>
    </source>
</reference>
<dbReference type="Proteomes" id="UP000223913">
    <property type="component" value="Unassembled WGS sequence"/>
</dbReference>
<evidence type="ECO:0000256" key="8">
    <source>
        <dbReference type="PROSITE-ProRule" id="PRU01360"/>
    </source>
</evidence>
<keyword evidence="7 8" id="KW-0998">Cell outer membrane</keyword>
<feature type="domain" description="TonB-dependent receptor plug" evidence="12">
    <location>
        <begin position="45"/>
        <end position="155"/>
    </location>
</feature>
<dbReference type="Pfam" id="PF00593">
    <property type="entry name" value="TonB_dep_Rec_b-barrel"/>
    <property type="match status" value="1"/>
</dbReference>
<comment type="subcellular location">
    <subcellularLocation>
        <location evidence="1 8">Cell outer membrane</location>
        <topology evidence="1 8">Multi-pass membrane protein</topology>
    </subcellularLocation>
</comment>
<evidence type="ECO:0000256" key="5">
    <source>
        <dbReference type="ARBA" id="ARBA00023077"/>
    </source>
</evidence>
<keyword evidence="5 9" id="KW-0798">TonB box</keyword>
<feature type="domain" description="TonB-dependent receptor-like beta-barrel" evidence="11">
    <location>
        <begin position="225"/>
        <end position="646"/>
    </location>
</feature>
<sequence length="686" mass="77251">MKKVFLSFLIFSAMILPVSAQQDSLKSVTFDEVQVSALRIATPTLDQPFSIATYRAGTLQETRQQLSLQEYLYQVPGLFSLNANNYAQDLRISIRGFGARSAFGIRGVKIVVDGIPETTPDGQGQIDNLNIGIIDRLEVLKGPSSALYGNASGGVIQIHTQQDFDRNFLNAGLTFGSFNMQQYQLSGGWVHGRTRAILQGTHTRTDGYREQSRLENTNFNARVFHDFSDRSKLNFQFNYTNSPVGDDPGGINADDVREDRQQARDQNVRFEAGESVAQLKLGTQYEYELDDTKSIQFYGFYSNRDFEGRIPIGADGWINLQRAYFGQGGHFKKVSTLPSGSNTVQVGYEWAIQQDDRRRFANNEGVKGDLALDQIERFSTLGLYLLDHLSFDRWLFSFGLRYDLNELAADDQLLSDGDQSGTRNLSALNPSIGINFEVSPQLHLYGSYRTSFETPSLSELSANPSGAAGFDPDLRSQRAYNYELGFKGLLGNDLDFDLAFFHINTKNDLVPFELEAFPGRTFFRNAGSTIRNGMELWLRYQLSRQFSLRGSYTYSDFTYDDYVIDEKDLGGKLLPAIPPHFLSLQLAYESEDGLNLRLQHRFTAEFYANDDNTATEPAYHVTDLSLGYRLPLDRATLVPFFGINNLLNTQYSDNVRINAFGGRYYEPAAGINFYGGIRLNLTGKRE</sequence>
<dbReference type="CDD" id="cd01347">
    <property type="entry name" value="ligand_gated_channel"/>
    <property type="match status" value="1"/>
</dbReference>
<evidence type="ECO:0000313" key="13">
    <source>
        <dbReference type="EMBL" id="PHN08461.1"/>
    </source>
</evidence>
<keyword evidence="14" id="KW-1185">Reference proteome</keyword>
<dbReference type="GO" id="GO:0044718">
    <property type="term" value="P:siderophore transmembrane transport"/>
    <property type="evidence" value="ECO:0007669"/>
    <property type="project" value="TreeGrafter"/>
</dbReference>
<dbReference type="OrthoDB" id="9782587at2"/>
<keyword evidence="3 8" id="KW-1134">Transmembrane beta strand</keyword>
<dbReference type="InterPro" id="IPR036942">
    <property type="entry name" value="Beta-barrel_TonB_sf"/>
</dbReference>
<dbReference type="SUPFAM" id="SSF56935">
    <property type="entry name" value="Porins"/>
    <property type="match status" value="1"/>
</dbReference>
<dbReference type="Gene3D" id="2.170.130.10">
    <property type="entry name" value="TonB-dependent receptor, plug domain"/>
    <property type="match status" value="1"/>
</dbReference>
<dbReference type="InterPro" id="IPR039426">
    <property type="entry name" value="TonB-dep_rcpt-like"/>
</dbReference>
<dbReference type="InterPro" id="IPR037066">
    <property type="entry name" value="Plug_dom_sf"/>
</dbReference>
<feature type="signal peptide" evidence="10">
    <location>
        <begin position="1"/>
        <end position="20"/>
    </location>
</feature>
<dbReference type="InterPro" id="IPR012910">
    <property type="entry name" value="Plug_dom"/>
</dbReference>
<keyword evidence="6 8" id="KW-0472">Membrane</keyword>
<evidence type="ECO:0000256" key="6">
    <source>
        <dbReference type="ARBA" id="ARBA00023136"/>
    </source>
</evidence>
<keyword evidence="10" id="KW-0732">Signal</keyword>
<evidence type="ECO:0000259" key="12">
    <source>
        <dbReference type="Pfam" id="PF07715"/>
    </source>
</evidence>
<comment type="caution">
    <text evidence="13">The sequence shown here is derived from an EMBL/GenBank/DDBJ whole genome shotgun (WGS) entry which is preliminary data.</text>
</comment>
<dbReference type="GO" id="GO:0009279">
    <property type="term" value="C:cell outer membrane"/>
    <property type="evidence" value="ECO:0007669"/>
    <property type="project" value="UniProtKB-SubCell"/>
</dbReference>
<dbReference type="PANTHER" id="PTHR30069">
    <property type="entry name" value="TONB-DEPENDENT OUTER MEMBRANE RECEPTOR"/>
    <property type="match status" value="1"/>
</dbReference>
<evidence type="ECO:0000256" key="9">
    <source>
        <dbReference type="RuleBase" id="RU003357"/>
    </source>
</evidence>
<dbReference type="InterPro" id="IPR000531">
    <property type="entry name" value="Beta-barrel_TonB"/>
</dbReference>
<evidence type="ECO:0000256" key="1">
    <source>
        <dbReference type="ARBA" id="ARBA00004571"/>
    </source>
</evidence>
<evidence type="ECO:0000256" key="7">
    <source>
        <dbReference type="ARBA" id="ARBA00023237"/>
    </source>
</evidence>
<name>A0A2D0NIZ1_FLAN2</name>
<organism evidence="13 14">
    <name type="scientific">Flavilitoribacter nigricans (strain ATCC 23147 / DSM 23189 / NBRC 102662 / NCIMB 1420 / SS-2)</name>
    <name type="common">Lewinella nigricans</name>
    <dbReference type="NCBI Taxonomy" id="1122177"/>
    <lineage>
        <taxon>Bacteria</taxon>
        <taxon>Pseudomonadati</taxon>
        <taxon>Bacteroidota</taxon>
        <taxon>Saprospiria</taxon>
        <taxon>Saprospirales</taxon>
        <taxon>Lewinellaceae</taxon>
        <taxon>Flavilitoribacter</taxon>
    </lineage>
</organism>